<gene>
    <name evidence="2" type="ORF">SSE37_08978</name>
</gene>
<reference evidence="2 3" key="1">
    <citation type="submission" date="2006-06" db="EMBL/GenBank/DDBJ databases">
        <authorList>
            <person name="Moran M.A."/>
            <person name="Ferriera S."/>
            <person name="Johnson J."/>
            <person name="Kravitz S."/>
            <person name="Beeson K."/>
            <person name="Sutton G."/>
            <person name="Rogers Y.-H."/>
            <person name="Friedman R."/>
            <person name="Frazier M."/>
            <person name="Venter J.C."/>
        </authorList>
    </citation>
    <scope>NUCLEOTIDE SEQUENCE [LARGE SCALE GENOMIC DNA]</scope>
    <source>
        <strain evidence="2 3">E-37</strain>
    </source>
</reference>
<dbReference type="eggNOG" id="COG2968">
    <property type="taxonomic scope" value="Bacteria"/>
</dbReference>
<evidence type="ECO:0000256" key="1">
    <source>
        <dbReference type="SAM" id="MobiDB-lite"/>
    </source>
</evidence>
<dbReference type="EMBL" id="AAYA01000002">
    <property type="protein sequence ID" value="EBA09930.1"/>
    <property type="molecule type" value="Genomic_DNA"/>
</dbReference>
<dbReference type="PANTHER" id="PTHR34387:SF1">
    <property type="entry name" value="PERIPLASMIC IMMUNOGENIC PROTEIN"/>
    <property type="match status" value="1"/>
</dbReference>
<dbReference type="PANTHER" id="PTHR34387">
    <property type="entry name" value="SLR1258 PROTEIN"/>
    <property type="match status" value="1"/>
</dbReference>
<protein>
    <recommendedName>
        <fullName evidence="4">DUF541 domain-containing protein</fullName>
    </recommendedName>
</protein>
<feature type="region of interest" description="Disordered" evidence="1">
    <location>
        <begin position="1"/>
        <end position="20"/>
    </location>
</feature>
<dbReference type="InterPro" id="IPR007497">
    <property type="entry name" value="SIMPL/DUF541"/>
</dbReference>
<dbReference type="GO" id="GO:0006974">
    <property type="term" value="P:DNA damage response"/>
    <property type="evidence" value="ECO:0007669"/>
    <property type="project" value="TreeGrafter"/>
</dbReference>
<evidence type="ECO:0008006" key="4">
    <source>
        <dbReference type="Google" id="ProtNLM"/>
    </source>
</evidence>
<dbReference type="Proteomes" id="UP000005713">
    <property type="component" value="Unassembled WGS sequence"/>
</dbReference>
<sequence>MTGPAFAQETPGQAPAQAPGRMTVSGEAKVVATPDMAVLRLGAQGRGETAAEAMDSTSAAVSAILARLQELGVAENDIKTTSLNLSEERRWNREQEVEVFEGYLAENIVEVRVRDLDSLGAILGDVLDEGANRMQGLQFTLQDPREVEDEARRRAVADARAKAELYAEAAGVSLGTLVTLTDSATPIVRPMDLAEPVVMEARAAKDVPVAAGEIEIRAEVTMTYALGQ</sequence>
<proteinExistence type="predicted"/>
<dbReference type="InterPro" id="IPR052022">
    <property type="entry name" value="26kDa_periplasmic_antigen"/>
</dbReference>
<comment type="caution">
    <text evidence="2">The sequence shown here is derived from an EMBL/GenBank/DDBJ whole genome shotgun (WGS) entry which is preliminary data.</text>
</comment>
<dbReference type="Pfam" id="PF04402">
    <property type="entry name" value="SIMPL"/>
    <property type="match status" value="1"/>
</dbReference>
<evidence type="ECO:0000313" key="2">
    <source>
        <dbReference type="EMBL" id="EBA09930.1"/>
    </source>
</evidence>
<evidence type="ECO:0000313" key="3">
    <source>
        <dbReference type="Proteomes" id="UP000005713"/>
    </source>
</evidence>
<dbReference type="AlphaFoldDB" id="A3JZM7"/>
<keyword evidence="3" id="KW-1185">Reference proteome</keyword>
<accession>A3JZM7</accession>
<dbReference type="Gene3D" id="3.30.110.170">
    <property type="entry name" value="Protein of unknown function (DUF541), domain 1"/>
    <property type="match status" value="1"/>
</dbReference>
<dbReference type="Gene3D" id="3.30.70.2970">
    <property type="entry name" value="Protein of unknown function (DUF541), domain 2"/>
    <property type="match status" value="1"/>
</dbReference>
<organism evidence="2 3">
    <name type="scientific">Sagittula stellata (strain ATCC 700073 / DSM 11524 / E-37)</name>
    <dbReference type="NCBI Taxonomy" id="388399"/>
    <lineage>
        <taxon>Bacteria</taxon>
        <taxon>Pseudomonadati</taxon>
        <taxon>Pseudomonadota</taxon>
        <taxon>Alphaproteobacteria</taxon>
        <taxon>Rhodobacterales</taxon>
        <taxon>Roseobacteraceae</taxon>
        <taxon>Sagittula</taxon>
    </lineage>
</organism>
<name>A3JZM7_SAGS3</name>